<evidence type="ECO:0000313" key="1">
    <source>
        <dbReference type="Proteomes" id="UP000887565"/>
    </source>
</evidence>
<dbReference type="WBParaSite" id="nRc.2.0.1.t27792-RA">
    <property type="protein sequence ID" value="nRc.2.0.1.t27792-RA"/>
    <property type="gene ID" value="nRc.2.0.1.g27792"/>
</dbReference>
<protein>
    <submittedName>
        <fullName evidence="2">Uncharacterized protein</fullName>
    </submittedName>
</protein>
<organism evidence="1 2">
    <name type="scientific">Romanomermis culicivorax</name>
    <name type="common">Nematode worm</name>
    <dbReference type="NCBI Taxonomy" id="13658"/>
    <lineage>
        <taxon>Eukaryota</taxon>
        <taxon>Metazoa</taxon>
        <taxon>Ecdysozoa</taxon>
        <taxon>Nematoda</taxon>
        <taxon>Enoplea</taxon>
        <taxon>Dorylaimia</taxon>
        <taxon>Mermithida</taxon>
        <taxon>Mermithoidea</taxon>
        <taxon>Mermithidae</taxon>
        <taxon>Romanomermis</taxon>
    </lineage>
</organism>
<dbReference type="AlphaFoldDB" id="A0A915JNX5"/>
<evidence type="ECO:0000313" key="2">
    <source>
        <dbReference type="WBParaSite" id="nRc.2.0.1.t27792-RA"/>
    </source>
</evidence>
<accession>A0A915JNX5</accession>
<proteinExistence type="predicted"/>
<dbReference type="Proteomes" id="UP000887565">
    <property type="component" value="Unplaced"/>
</dbReference>
<keyword evidence="1" id="KW-1185">Reference proteome</keyword>
<name>A0A915JNX5_ROMCU</name>
<sequence>MDVVTVHKQLSRKERFLQDCRRGTILPIPIAPVLLLRKSYCCRGTYQANLINVSFELWCK</sequence>
<reference evidence="2" key="1">
    <citation type="submission" date="2022-11" db="UniProtKB">
        <authorList>
            <consortium name="WormBaseParasite"/>
        </authorList>
    </citation>
    <scope>IDENTIFICATION</scope>
</reference>